<feature type="domain" description="ABC transporter" evidence="5">
    <location>
        <begin position="293"/>
        <end position="510"/>
    </location>
</feature>
<dbReference type="InterPro" id="IPR003439">
    <property type="entry name" value="ABC_transporter-like_ATP-bd"/>
</dbReference>
<sequence length="605" mass="68452">MPALIHCQQISKSFGVKQLFSNLTIGIEEKDRLGIVGPNGAGKSTLLKIMAGLETVDEGNLTRRQHLRVAYVPQEAEFTANATVTEVIEQAGVASGLPFEECVIRTQEVLGRTGFAHGGLLVGPLSGGWKKRLAIACGWVQSPDVMLLDEPTNHLDFDGLSWLESLMAQTSWPWVMVSHDRWLLDQAANKVAEINSRYPEGLFQIQGTYREFLAQREAYQESQMQQAQALAGKVRREEEWLRRGPKARTTKAKYRVDTAHALQAELAETKARLRQEHTDIDFVGSGRKTKQLVVAEHLDKAYKSNILFQDFELILSPGMAVGLLGHNGSGKSTLLKLLAKAIEPDRGRVTHADVLQLVYFDQHREQLDPKETLRKTLSDTGHTVMYRDRTVHLAAWAKRFRFQPEQLDLPIELLSGGEKARALIARLMLQPADVLIVDEPTNDLDIPTREVLEESLQEFPGALVLVTHDRYMLNRVCTQFVGLDGQGGHGLFAEYQQWERWLRRQMQSSEHSQEQSRSTNARSKRSQKKTFTYKERQEYDSLEDTILQAESSVEKYQAQLEDPAVVADHIRLQEAFDALQQAKHRVEQLYARWSELEAKLQGGQV</sequence>
<accession>A0ABU3K3H8</accession>
<protein>
    <submittedName>
        <fullName evidence="6">ABC-F family ATP-binding cassette domain-containing protein</fullName>
    </submittedName>
</protein>
<feature type="region of interest" description="Disordered" evidence="4">
    <location>
        <begin position="506"/>
        <end position="530"/>
    </location>
</feature>
<evidence type="ECO:0000256" key="3">
    <source>
        <dbReference type="SAM" id="Coils"/>
    </source>
</evidence>
<organism evidence="6 7">
    <name type="scientific">Candidatus Nitronereus thalassa</name>
    <dbReference type="NCBI Taxonomy" id="3020898"/>
    <lineage>
        <taxon>Bacteria</taxon>
        <taxon>Pseudomonadati</taxon>
        <taxon>Nitrospirota</taxon>
        <taxon>Nitrospiria</taxon>
        <taxon>Nitrospirales</taxon>
        <taxon>Nitrospiraceae</taxon>
        <taxon>Candidatus Nitronereus</taxon>
    </lineage>
</organism>
<dbReference type="InterPro" id="IPR051309">
    <property type="entry name" value="ABCF_ATPase"/>
</dbReference>
<evidence type="ECO:0000256" key="2">
    <source>
        <dbReference type="ARBA" id="ARBA00022840"/>
    </source>
</evidence>
<dbReference type="InterPro" id="IPR017871">
    <property type="entry name" value="ABC_transporter-like_CS"/>
</dbReference>
<dbReference type="PROSITE" id="PS50893">
    <property type="entry name" value="ABC_TRANSPORTER_2"/>
    <property type="match status" value="2"/>
</dbReference>
<dbReference type="Pfam" id="PF00005">
    <property type="entry name" value="ABC_tran"/>
    <property type="match status" value="2"/>
</dbReference>
<dbReference type="Gene3D" id="1.10.287.380">
    <property type="entry name" value="Valyl-tRNA synthetase, C-terminal domain"/>
    <property type="match status" value="1"/>
</dbReference>
<dbReference type="SMART" id="SM00382">
    <property type="entry name" value="AAA"/>
    <property type="match status" value="2"/>
</dbReference>
<dbReference type="GO" id="GO:0005524">
    <property type="term" value="F:ATP binding"/>
    <property type="evidence" value="ECO:0007669"/>
    <property type="project" value="UniProtKB-KW"/>
</dbReference>
<dbReference type="PROSITE" id="PS00211">
    <property type="entry name" value="ABC_TRANSPORTER_1"/>
    <property type="match status" value="2"/>
</dbReference>
<proteinExistence type="predicted"/>
<evidence type="ECO:0000313" key="7">
    <source>
        <dbReference type="Proteomes" id="UP001250932"/>
    </source>
</evidence>
<feature type="compositionally biased region" description="Low complexity" evidence="4">
    <location>
        <begin position="506"/>
        <end position="518"/>
    </location>
</feature>
<dbReference type="InterPro" id="IPR032524">
    <property type="entry name" value="ABC_tran_C"/>
</dbReference>
<dbReference type="PANTHER" id="PTHR42855:SF1">
    <property type="entry name" value="ABC TRANSPORTER DOMAIN-CONTAINING PROTEIN"/>
    <property type="match status" value="1"/>
</dbReference>
<dbReference type="RefSeq" id="WP_313831324.1">
    <property type="nucleotide sequence ID" value="NZ_JAQOUE010000001.1"/>
</dbReference>
<dbReference type="SUPFAM" id="SSF52540">
    <property type="entry name" value="P-loop containing nucleoside triphosphate hydrolases"/>
    <property type="match status" value="2"/>
</dbReference>
<evidence type="ECO:0000259" key="5">
    <source>
        <dbReference type="PROSITE" id="PS50893"/>
    </source>
</evidence>
<name>A0ABU3K3H8_9BACT</name>
<dbReference type="PANTHER" id="PTHR42855">
    <property type="entry name" value="ABC TRANSPORTER ATP-BINDING SUBUNIT"/>
    <property type="match status" value="1"/>
</dbReference>
<gene>
    <name evidence="6" type="ORF">PPG34_01305</name>
</gene>
<keyword evidence="2 6" id="KW-0067">ATP-binding</keyword>
<dbReference type="CDD" id="cd03221">
    <property type="entry name" value="ABCF_EF-3"/>
    <property type="match status" value="2"/>
</dbReference>
<evidence type="ECO:0000313" key="6">
    <source>
        <dbReference type="EMBL" id="MDT7040965.1"/>
    </source>
</evidence>
<keyword evidence="3" id="KW-0175">Coiled coil</keyword>
<dbReference type="InterPro" id="IPR037118">
    <property type="entry name" value="Val-tRNA_synth_C_sf"/>
</dbReference>
<feature type="domain" description="ABC transporter" evidence="5">
    <location>
        <begin position="5"/>
        <end position="225"/>
    </location>
</feature>
<reference evidence="6 7" key="1">
    <citation type="journal article" date="2023" name="ISME J.">
        <title>Cultivation and genomic characterization of novel and ubiquitous marine nitrite-oxidizing bacteria from the Nitrospirales.</title>
        <authorList>
            <person name="Mueller A.J."/>
            <person name="Daebeler A."/>
            <person name="Herbold C.W."/>
            <person name="Kirkegaard R.H."/>
            <person name="Daims H."/>
        </authorList>
    </citation>
    <scope>NUCLEOTIDE SEQUENCE [LARGE SCALE GENOMIC DNA]</scope>
    <source>
        <strain evidence="6 7">EB</strain>
    </source>
</reference>
<evidence type="ECO:0000256" key="1">
    <source>
        <dbReference type="ARBA" id="ARBA00022741"/>
    </source>
</evidence>
<dbReference type="Proteomes" id="UP001250932">
    <property type="component" value="Unassembled WGS sequence"/>
</dbReference>
<comment type="caution">
    <text evidence="6">The sequence shown here is derived from an EMBL/GenBank/DDBJ whole genome shotgun (WGS) entry which is preliminary data.</text>
</comment>
<dbReference type="Pfam" id="PF16326">
    <property type="entry name" value="ABC_tran_CTD"/>
    <property type="match status" value="1"/>
</dbReference>
<dbReference type="Gene3D" id="3.40.50.300">
    <property type="entry name" value="P-loop containing nucleotide triphosphate hydrolases"/>
    <property type="match status" value="2"/>
</dbReference>
<keyword evidence="7" id="KW-1185">Reference proteome</keyword>
<keyword evidence="1" id="KW-0547">Nucleotide-binding</keyword>
<dbReference type="InterPro" id="IPR003593">
    <property type="entry name" value="AAA+_ATPase"/>
</dbReference>
<evidence type="ECO:0000256" key="4">
    <source>
        <dbReference type="SAM" id="MobiDB-lite"/>
    </source>
</evidence>
<dbReference type="InterPro" id="IPR027417">
    <property type="entry name" value="P-loop_NTPase"/>
</dbReference>
<dbReference type="EMBL" id="JAQOUE010000001">
    <property type="protein sequence ID" value="MDT7040965.1"/>
    <property type="molecule type" value="Genomic_DNA"/>
</dbReference>
<feature type="coiled-coil region" evidence="3">
    <location>
        <begin position="539"/>
        <end position="599"/>
    </location>
</feature>